<reference evidence="4 5" key="1">
    <citation type="submission" date="2015-12" db="EMBL/GenBank/DDBJ databases">
        <title>Draft genome sequnece of Fervidicola ferrireducens strain Y170.</title>
        <authorList>
            <person name="Patel B.K."/>
        </authorList>
    </citation>
    <scope>NUCLEOTIDE SEQUENCE [LARGE SCALE GENOMIC DNA]</scope>
    <source>
        <strain evidence="4 5">Y170</strain>
    </source>
</reference>
<dbReference type="NCBIfam" id="TIGR00715">
    <property type="entry name" value="precor6x_red"/>
    <property type="match status" value="1"/>
</dbReference>
<accession>A0A140LB27</accession>
<dbReference type="OrthoDB" id="9780707at2"/>
<evidence type="ECO:0000256" key="1">
    <source>
        <dbReference type="ARBA" id="ARBA00004953"/>
    </source>
</evidence>
<organism evidence="4 5">
    <name type="scientific">Fervidicola ferrireducens</name>
    <dbReference type="NCBI Taxonomy" id="520764"/>
    <lineage>
        <taxon>Bacteria</taxon>
        <taxon>Bacillati</taxon>
        <taxon>Bacillota</taxon>
        <taxon>Clostridia</taxon>
        <taxon>Thermosediminibacterales</taxon>
        <taxon>Thermosediminibacteraceae</taxon>
        <taxon>Fervidicola</taxon>
    </lineage>
</organism>
<name>A0A140LB27_9FIRM</name>
<keyword evidence="5" id="KW-1185">Reference proteome</keyword>
<dbReference type="Proteomes" id="UP000070427">
    <property type="component" value="Unassembled WGS sequence"/>
</dbReference>
<keyword evidence="2" id="KW-0169">Cobalamin biosynthesis</keyword>
<evidence type="ECO:0000256" key="2">
    <source>
        <dbReference type="ARBA" id="ARBA00022573"/>
    </source>
</evidence>
<evidence type="ECO:0000313" key="4">
    <source>
        <dbReference type="EMBL" id="KXG77752.1"/>
    </source>
</evidence>
<dbReference type="STRING" id="520764.AN618_09500"/>
<dbReference type="EC" id="1.3.1.106" evidence="4"/>
<dbReference type="UniPathway" id="UPA00148"/>
<keyword evidence="3 4" id="KW-0560">Oxidoreductase</keyword>
<dbReference type="GO" id="GO:0016994">
    <property type="term" value="F:precorrin-6A reductase activity"/>
    <property type="evidence" value="ECO:0007669"/>
    <property type="project" value="InterPro"/>
</dbReference>
<sequence>MILVLAGTEEGRKLSENLYKMGLDVMASVVSEYGKSLLDRKLKARAGPLNEKELGQLIEIHDIKILIDATHPFAADISRTAMKVCSEKKVRYIRFERESADVDLPGVIRVDSFEEARMKAEGFDSIFLTTGSRNLHVFSDLKERGKKLKVRVLPSSEVIKKCEELGFLPDEIIAAKGPFSEEMNYIMFRDFKAEVVVTKESGPTGGVLEKIKACRRLQIPLIVIRRPCLSYPVVVRNMEELLKEMGPEMG</sequence>
<dbReference type="EMBL" id="LOED01000008">
    <property type="protein sequence ID" value="KXG77752.1"/>
    <property type="molecule type" value="Genomic_DNA"/>
</dbReference>
<dbReference type="PANTHER" id="PTHR36925">
    <property type="entry name" value="COBALT-PRECORRIN-6A REDUCTASE"/>
    <property type="match status" value="1"/>
</dbReference>
<dbReference type="GO" id="GO:0009236">
    <property type="term" value="P:cobalamin biosynthetic process"/>
    <property type="evidence" value="ECO:0007669"/>
    <property type="project" value="UniProtKB-UniPathway"/>
</dbReference>
<dbReference type="PROSITE" id="PS51014">
    <property type="entry name" value="COBK_CBIJ"/>
    <property type="match status" value="1"/>
</dbReference>
<protein>
    <submittedName>
        <fullName evidence="4">Cobalt-precorrin-6A reductase</fullName>
        <ecNumber evidence="4">1.3.1.106</ecNumber>
    </submittedName>
</protein>
<proteinExistence type="predicted"/>
<dbReference type="PANTHER" id="PTHR36925:SF1">
    <property type="entry name" value="COBALT-PRECORRIN-6A REDUCTASE"/>
    <property type="match status" value="1"/>
</dbReference>
<dbReference type="AlphaFoldDB" id="A0A140LB27"/>
<comment type="pathway">
    <text evidence="1">Cofactor biosynthesis; adenosylcobalamin biosynthesis.</text>
</comment>
<dbReference type="InParanoid" id="A0A140LB27"/>
<dbReference type="InterPro" id="IPR003723">
    <property type="entry name" value="Precorrin-6x_reduct"/>
</dbReference>
<gene>
    <name evidence="4" type="primary">cbiJ</name>
    <name evidence="4" type="ORF">AN618_09500</name>
</gene>
<comment type="caution">
    <text evidence="4">The sequence shown here is derived from an EMBL/GenBank/DDBJ whole genome shotgun (WGS) entry which is preliminary data.</text>
</comment>
<dbReference type="RefSeq" id="WP_066352689.1">
    <property type="nucleotide sequence ID" value="NZ_LOED01000008.1"/>
</dbReference>
<evidence type="ECO:0000256" key="3">
    <source>
        <dbReference type="ARBA" id="ARBA00023002"/>
    </source>
</evidence>
<evidence type="ECO:0000313" key="5">
    <source>
        <dbReference type="Proteomes" id="UP000070427"/>
    </source>
</evidence>
<dbReference type="Pfam" id="PF02571">
    <property type="entry name" value="CbiJ"/>
    <property type="match status" value="1"/>
</dbReference>